<keyword evidence="2" id="KW-0812">Transmembrane</keyword>
<dbReference type="Proteomes" id="UP000630887">
    <property type="component" value="Unassembled WGS sequence"/>
</dbReference>
<gene>
    <name evidence="4" type="ORF">Cco03nite_54300</name>
</gene>
<feature type="compositionally biased region" description="Low complexity" evidence="1">
    <location>
        <begin position="98"/>
        <end position="107"/>
    </location>
</feature>
<comment type="caution">
    <text evidence="4">The sequence shown here is derived from an EMBL/GenBank/DDBJ whole genome shotgun (WGS) entry which is preliminary data.</text>
</comment>
<feature type="region of interest" description="Disordered" evidence="1">
    <location>
        <begin position="1"/>
        <end position="107"/>
    </location>
</feature>
<evidence type="ECO:0000313" key="4">
    <source>
        <dbReference type="EMBL" id="GIG08730.1"/>
    </source>
</evidence>
<evidence type="ECO:0000256" key="1">
    <source>
        <dbReference type="SAM" id="MobiDB-lite"/>
    </source>
</evidence>
<accession>A0A8J3L9H9</accession>
<dbReference type="EMBL" id="BONI01000052">
    <property type="protein sequence ID" value="GIG08730.1"/>
    <property type="molecule type" value="Genomic_DNA"/>
</dbReference>
<proteinExistence type="predicted"/>
<evidence type="ECO:0000313" key="5">
    <source>
        <dbReference type="Proteomes" id="UP000630887"/>
    </source>
</evidence>
<feature type="transmembrane region" description="Helical" evidence="2">
    <location>
        <begin position="162"/>
        <end position="185"/>
    </location>
</feature>
<feature type="domain" description="DUF3566" evidence="3">
    <location>
        <begin position="144"/>
        <end position="260"/>
    </location>
</feature>
<feature type="compositionally biased region" description="Low complexity" evidence="1">
    <location>
        <begin position="59"/>
        <end position="79"/>
    </location>
</feature>
<dbReference type="Pfam" id="PF12089">
    <property type="entry name" value="DUF3566"/>
    <property type="match status" value="1"/>
</dbReference>
<keyword evidence="2" id="KW-0472">Membrane</keyword>
<organism evidence="4 5">
    <name type="scientific">Catellatospora coxensis</name>
    <dbReference type="NCBI Taxonomy" id="310354"/>
    <lineage>
        <taxon>Bacteria</taxon>
        <taxon>Bacillati</taxon>
        <taxon>Actinomycetota</taxon>
        <taxon>Actinomycetes</taxon>
        <taxon>Micromonosporales</taxon>
        <taxon>Micromonosporaceae</taxon>
        <taxon>Catellatospora</taxon>
    </lineage>
</organism>
<reference evidence="4 5" key="1">
    <citation type="submission" date="2021-01" db="EMBL/GenBank/DDBJ databases">
        <title>Whole genome shotgun sequence of Catellatospora coxensis NBRC 107359.</title>
        <authorList>
            <person name="Komaki H."/>
            <person name="Tamura T."/>
        </authorList>
    </citation>
    <scope>NUCLEOTIDE SEQUENCE [LARGE SCALE GENOMIC DNA]</scope>
    <source>
        <strain evidence="4 5">NBRC 107359</strain>
    </source>
</reference>
<dbReference type="InterPro" id="IPR021949">
    <property type="entry name" value="DUF3566_TM"/>
</dbReference>
<dbReference type="RefSeq" id="WP_203695037.1">
    <property type="nucleotide sequence ID" value="NZ_BAAALC010000051.1"/>
</dbReference>
<keyword evidence="2" id="KW-1133">Transmembrane helix</keyword>
<protein>
    <recommendedName>
        <fullName evidence="3">DUF3566 domain-containing protein</fullName>
    </recommendedName>
</protein>
<evidence type="ECO:0000259" key="3">
    <source>
        <dbReference type="Pfam" id="PF12089"/>
    </source>
</evidence>
<keyword evidence="5" id="KW-1185">Reference proteome</keyword>
<name>A0A8J3L9H9_9ACTN</name>
<dbReference type="AlphaFoldDB" id="A0A8J3L9H9"/>
<feature type="transmembrane region" description="Helical" evidence="2">
    <location>
        <begin position="213"/>
        <end position="236"/>
    </location>
</feature>
<evidence type="ECO:0000256" key="2">
    <source>
        <dbReference type="SAM" id="Phobius"/>
    </source>
</evidence>
<sequence length="262" mass="26146">MTETQAMSETAGAPASPVEKDGGDAASSTGRAAVGRATVPADQSEPTPARSATGGDEPAGSTAAAATTTTTGTFTRPAGMPVPDSEPTGAIATSDRPATATGRAAAGSSTLRSVVNSASAGAVRVTEAVRAARTSAGSAASRGPRRARLSIKRIDPWSVMKFSFAVSFVLLVVIVVATSVLYLALDAMGVFNSLNTTLADLFASNGSAGDFRISASAVIGTSAILGAINVVLFTALMTLGAFIYNVCADLVGGVEITLAERD</sequence>